<accession>A0A6J4S293</accession>
<feature type="domain" description="AbiEi antitoxin N-terminal" evidence="1">
    <location>
        <begin position="21"/>
        <end position="66"/>
    </location>
</feature>
<dbReference type="InterPro" id="IPR025159">
    <property type="entry name" value="AbiEi_N"/>
</dbReference>
<sequence>MGPPYDTIAITAPQRRLFYAVARIAGQQHGRISHAQLVAAGIDRERIKRWRADGRLRPVHVGVYAVGHTAPSLLADLMAAALAAGAGAAVSHGSAGHAMRIVSVHVGQLEVTVPTTSGRERRGLVVHRVRQLHPADVTRLHGVAITTVPRILLDMAPRLSRADLTRACHEAWIRHRVTPPDVERCIARNPTKKGIAKLRQALGADVTLSDLEDGFLALLRRHGLPLPRTNIDLAGDKVDCHWPRHRLTVELLSYRFHASRRAFEDDVARRRRSSHLAFTWGDVFERGTQTAAELTPLLG</sequence>
<evidence type="ECO:0000313" key="2">
    <source>
        <dbReference type="EMBL" id="CAA9483426.1"/>
    </source>
</evidence>
<dbReference type="EMBL" id="CADCVQ010000050">
    <property type="protein sequence ID" value="CAA9483426.1"/>
    <property type="molecule type" value="Genomic_DNA"/>
</dbReference>
<proteinExistence type="predicted"/>
<gene>
    <name evidence="2" type="ORF">AVDCRST_MAG67-1101</name>
</gene>
<protein>
    <recommendedName>
        <fullName evidence="1">AbiEi antitoxin N-terminal domain-containing protein</fullName>
    </recommendedName>
</protein>
<dbReference type="Pfam" id="PF13338">
    <property type="entry name" value="AbiEi_4"/>
    <property type="match status" value="1"/>
</dbReference>
<organism evidence="2">
    <name type="scientific">uncultured Solirubrobacteraceae bacterium</name>
    <dbReference type="NCBI Taxonomy" id="1162706"/>
    <lineage>
        <taxon>Bacteria</taxon>
        <taxon>Bacillati</taxon>
        <taxon>Actinomycetota</taxon>
        <taxon>Thermoleophilia</taxon>
        <taxon>Solirubrobacterales</taxon>
        <taxon>Solirubrobacteraceae</taxon>
        <taxon>environmental samples</taxon>
    </lineage>
</organism>
<dbReference type="AlphaFoldDB" id="A0A6J4S293"/>
<reference evidence="2" key="1">
    <citation type="submission" date="2020-02" db="EMBL/GenBank/DDBJ databases">
        <authorList>
            <person name="Meier V. D."/>
        </authorList>
    </citation>
    <scope>NUCLEOTIDE SEQUENCE</scope>
    <source>
        <strain evidence="2">AVDCRST_MAG67</strain>
    </source>
</reference>
<evidence type="ECO:0000259" key="1">
    <source>
        <dbReference type="Pfam" id="PF13338"/>
    </source>
</evidence>
<name>A0A6J4S293_9ACTN</name>